<dbReference type="PROSITE" id="PS51898">
    <property type="entry name" value="TYR_RECOMBINASE"/>
    <property type="match status" value="1"/>
</dbReference>
<dbReference type="InterPro" id="IPR013762">
    <property type="entry name" value="Integrase-like_cat_sf"/>
</dbReference>
<keyword evidence="3" id="KW-0233">DNA recombination</keyword>
<dbReference type="PANTHER" id="PTHR30349:SF41">
    <property type="entry name" value="INTEGRASE_RECOMBINASE PROTEIN MJ0367-RELATED"/>
    <property type="match status" value="1"/>
</dbReference>
<dbReference type="CDD" id="cd01189">
    <property type="entry name" value="INT_ICEBs1_C_like"/>
    <property type="match status" value="1"/>
</dbReference>
<organism evidence="5 6">
    <name type="scientific">Actinomycetospora endophytica</name>
    <dbReference type="NCBI Taxonomy" id="2291215"/>
    <lineage>
        <taxon>Bacteria</taxon>
        <taxon>Bacillati</taxon>
        <taxon>Actinomycetota</taxon>
        <taxon>Actinomycetes</taxon>
        <taxon>Pseudonocardiales</taxon>
        <taxon>Pseudonocardiaceae</taxon>
        <taxon>Actinomycetospora</taxon>
    </lineage>
</organism>
<evidence type="ECO:0000256" key="3">
    <source>
        <dbReference type="ARBA" id="ARBA00023172"/>
    </source>
</evidence>
<accession>A0ABS8P6M0</accession>
<dbReference type="Pfam" id="PF00589">
    <property type="entry name" value="Phage_integrase"/>
    <property type="match status" value="1"/>
</dbReference>
<dbReference type="SUPFAM" id="SSF56349">
    <property type="entry name" value="DNA breaking-rejoining enzymes"/>
    <property type="match status" value="1"/>
</dbReference>
<sequence length="192" mass="21254">MIWLLMTTGSRRGEVCGLRWQQLDLESGVVTFRRSTGQIGGSLWEKDTKTHQDRRVTLDSEIVQVLREHRARCEERAAMLRTAVRRDGYVFSPSTDGSTPTKPDTVTQRYGRLAARLGLRTHLHCLRHYSATELIAAGVDVRTVAGRLGHAGGGSTTLRTYTAFVQEADQRAAAALAARRVRPNGRSAPVID</sequence>
<evidence type="ECO:0000259" key="4">
    <source>
        <dbReference type="PROSITE" id="PS51898"/>
    </source>
</evidence>
<feature type="domain" description="Tyr recombinase" evidence="4">
    <location>
        <begin position="1"/>
        <end position="175"/>
    </location>
</feature>
<keyword evidence="6" id="KW-1185">Reference proteome</keyword>
<name>A0ABS8P6M0_9PSEU</name>
<protein>
    <submittedName>
        <fullName evidence="5">Site-specific integrase</fullName>
    </submittedName>
</protein>
<gene>
    <name evidence="5" type="ORF">LQ327_09330</name>
</gene>
<dbReference type="InterPro" id="IPR002104">
    <property type="entry name" value="Integrase_catalytic"/>
</dbReference>
<dbReference type="PANTHER" id="PTHR30349">
    <property type="entry name" value="PHAGE INTEGRASE-RELATED"/>
    <property type="match status" value="1"/>
</dbReference>
<evidence type="ECO:0000256" key="1">
    <source>
        <dbReference type="ARBA" id="ARBA00008857"/>
    </source>
</evidence>
<dbReference type="Gene3D" id="1.10.443.10">
    <property type="entry name" value="Intergrase catalytic core"/>
    <property type="match status" value="1"/>
</dbReference>
<comment type="similarity">
    <text evidence="1">Belongs to the 'phage' integrase family.</text>
</comment>
<dbReference type="Proteomes" id="UP001199469">
    <property type="component" value="Unassembled WGS sequence"/>
</dbReference>
<evidence type="ECO:0000256" key="2">
    <source>
        <dbReference type="ARBA" id="ARBA00023125"/>
    </source>
</evidence>
<reference evidence="5 6" key="1">
    <citation type="submission" date="2021-11" db="EMBL/GenBank/DDBJ databases">
        <title>Draft genome sequence of Actinomycetospora sp. SF1 isolated from the rhizosphere soil.</title>
        <authorList>
            <person name="Duangmal K."/>
            <person name="Chantavorakit T."/>
        </authorList>
    </citation>
    <scope>NUCLEOTIDE SEQUENCE [LARGE SCALE GENOMIC DNA]</scope>
    <source>
        <strain evidence="5 6">TBRC 5722</strain>
    </source>
</reference>
<evidence type="ECO:0000313" key="6">
    <source>
        <dbReference type="Proteomes" id="UP001199469"/>
    </source>
</evidence>
<dbReference type="EMBL" id="JAJNDB010000001">
    <property type="protein sequence ID" value="MCD2193582.1"/>
    <property type="molecule type" value="Genomic_DNA"/>
</dbReference>
<comment type="caution">
    <text evidence="5">The sequence shown here is derived from an EMBL/GenBank/DDBJ whole genome shotgun (WGS) entry which is preliminary data.</text>
</comment>
<proteinExistence type="inferred from homology"/>
<keyword evidence="2" id="KW-0238">DNA-binding</keyword>
<dbReference type="InterPro" id="IPR011010">
    <property type="entry name" value="DNA_brk_join_enz"/>
</dbReference>
<dbReference type="InterPro" id="IPR050090">
    <property type="entry name" value="Tyrosine_recombinase_XerCD"/>
</dbReference>
<evidence type="ECO:0000313" key="5">
    <source>
        <dbReference type="EMBL" id="MCD2193582.1"/>
    </source>
</evidence>